<accession>A0ABU0JJ39</accession>
<keyword evidence="7 8" id="KW-0472">Membrane</keyword>
<dbReference type="Pfam" id="PF03600">
    <property type="entry name" value="CitMHS"/>
    <property type="match status" value="1"/>
</dbReference>
<evidence type="ECO:0000256" key="1">
    <source>
        <dbReference type="ARBA" id="ARBA00004651"/>
    </source>
</evidence>
<organism evidence="10 11">
    <name type="scientific">Labrys wisconsinensis</name>
    <dbReference type="NCBI Taxonomy" id="425677"/>
    <lineage>
        <taxon>Bacteria</taxon>
        <taxon>Pseudomonadati</taxon>
        <taxon>Pseudomonadota</taxon>
        <taxon>Alphaproteobacteria</taxon>
        <taxon>Hyphomicrobiales</taxon>
        <taxon>Xanthobacteraceae</taxon>
        <taxon>Labrys</taxon>
    </lineage>
</organism>
<dbReference type="InterPro" id="IPR004680">
    <property type="entry name" value="Cit_transptr-like_dom"/>
</dbReference>
<keyword evidence="3" id="KW-0813">Transport</keyword>
<evidence type="ECO:0000256" key="8">
    <source>
        <dbReference type="SAM" id="Phobius"/>
    </source>
</evidence>
<feature type="transmembrane region" description="Helical" evidence="8">
    <location>
        <begin position="410"/>
        <end position="431"/>
    </location>
</feature>
<feature type="domain" description="Citrate transporter-like" evidence="9">
    <location>
        <begin position="39"/>
        <end position="360"/>
    </location>
</feature>
<feature type="transmembrane region" description="Helical" evidence="8">
    <location>
        <begin position="154"/>
        <end position="173"/>
    </location>
</feature>
<evidence type="ECO:0000256" key="5">
    <source>
        <dbReference type="ARBA" id="ARBA00022692"/>
    </source>
</evidence>
<feature type="transmembrane region" description="Helical" evidence="8">
    <location>
        <begin position="236"/>
        <end position="254"/>
    </location>
</feature>
<comment type="caution">
    <text evidence="10">The sequence shown here is derived from an EMBL/GenBank/DDBJ whole genome shotgun (WGS) entry which is preliminary data.</text>
</comment>
<dbReference type="InterPro" id="IPR000802">
    <property type="entry name" value="Arsenical_pump_ArsB"/>
</dbReference>
<feature type="transmembrane region" description="Helical" evidence="8">
    <location>
        <begin position="44"/>
        <end position="64"/>
    </location>
</feature>
<keyword evidence="11" id="KW-1185">Reference proteome</keyword>
<comment type="subcellular location">
    <subcellularLocation>
        <location evidence="1">Cell membrane</location>
        <topology evidence="1">Multi-pass membrane protein</topology>
    </subcellularLocation>
</comment>
<dbReference type="CDD" id="cd01118">
    <property type="entry name" value="ArsB_permease"/>
    <property type="match status" value="1"/>
</dbReference>
<evidence type="ECO:0000256" key="6">
    <source>
        <dbReference type="ARBA" id="ARBA00022989"/>
    </source>
</evidence>
<evidence type="ECO:0000256" key="2">
    <source>
        <dbReference type="ARBA" id="ARBA00009843"/>
    </source>
</evidence>
<evidence type="ECO:0000313" key="10">
    <source>
        <dbReference type="EMBL" id="MDQ0473428.1"/>
    </source>
</evidence>
<comment type="similarity">
    <text evidence="2">Belongs to the CitM (TC 2.A.11) transporter family.</text>
</comment>
<keyword evidence="5 8" id="KW-0812">Transmembrane</keyword>
<name>A0ABU0JJ39_9HYPH</name>
<dbReference type="PANTHER" id="PTHR43302:SF5">
    <property type="entry name" value="TRANSPORTER ARSB-RELATED"/>
    <property type="match status" value="1"/>
</dbReference>
<feature type="transmembrane region" description="Helical" evidence="8">
    <location>
        <begin position="193"/>
        <end position="215"/>
    </location>
</feature>
<dbReference type="PRINTS" id="PR00758">
    <property type="entry name" value="ARSENICPUMP"/>
</dbReference>
<feature type="transmembrane region" description="Helical" evidence="8">
    <location>
        <begin position="379"/>
        <end position="398"/>
    </location>
</feature>
<evidence type="ECO:0000256" key="7">
    <source>
        <dbReference type="ARBA" id="ARBA00023136"/>
    </source>
</evidence>
<evidence type="ECO:0000256" key="3">
    <source>
        <dbReference type="ARBA" id="ARBA00022448"/>
    </source>
</evidence>
<dbReference type="Proteomes" id="UP001242480">
    <property type="component" value="Unassembled WGS sequence"/>
</dbReference>
<proteinExistence type="inferred from homology"/>
<keyword evidence="6 8" id="KW-1133">Transmembrane helix</keyword>
<feature type="transmembrane region" description="Helical" evidence="8">
    <location>
        <begin position="328"/>
        <end position="347"/>
    </location>
</feature>
<protein>
    <submittedName>
        <fullName evidence="10">Arsenical pump membrane protein</fullName>
    </submittedName>
</protein>
<evidence type="ECO:0000313" key="11">
    <source>
        <dbReference type="Proteomes" id="UP001242480"/>
    </source>
</evidence>
<feature type="transmembrane region" description="Helical" evidence="8">
    <location>
        <begin position="354"/>
        <end position="373"/>
    </location>
</feature>
<reference evidence="10 11" key="1">
    <citation type="submission" date="2023-07" db="EMBL/GenBank/DDBJ databases">
        <title>Genomic Encyclopedia of Type Strains, Phase IV (KMG-IV): sequencing the most valuable type-strain genomes for metagenomic binning, comparative biology and taxonomic classification.</title>
        <authorList>
            <person name="Goeker M."/>
        </authorList>
    </citation>
    <scope>NUCLEOTIDE SEQUENCE [LARGE SCALE GENOMIC DNA]</scope>
    <source>
        <strain evidence="10 11">DSM 19619</strain>
    </source>
</reference>
<evidence type="ECO:0000256" key="4">
    <source>
        <dbReference type="ARBA" id="ARBA00022475"/>
    </source>
</evidence>
<feature type="transmembrane region" description="Helical" evidence="8">
    <location>
        <begin position="260"/>
        <end position="277"/>
    </location>
</feature>
<dbReference type="EMBL" id="JAUSVX010000016">
    <property type="protein sequence ID" value="MDQ0473428.1"/>
    <property type="molecule type" value="Genomic_DNA"/>
</dbReference>
<keyword evidence="4" id="KW-1003">Cell membrane</keyword>
<gene>
    <name evidence="10" type="ORF">QO011_006464</name>
</gene>
<feature type="transmembrane region" description="Helical" evidence="8">
    <location>
        <begin position="114"/>
        <end position="142"/>
    </location>
</feature>
<dbReference type="PANTHER" id="PTHR43302">
    <property type="entry name" value="TRANSPORTER ARSB-RELATED"/>
    <property type="match status" value="1"/>
</dbReference>
<evidence type="ECO:0000259" key="9">
    <source>
        <dbReference type="Pfam" id="PF03600"/>
    </source>
</evidence>
<feature type="transmembrane region" description="Helical" evidence="8">
    <location>
        <begin position="289"/>
        <end position="308"/>
    </location>
</feature>
<sequence length="434" mass="44593">MLRAMPMINPLLAGLSLMVAQTATLGIAAIATAGVIVRPWRVPEAVWATAGAVLLVALGLVPMPSAIQGVAKGMDVYLFLTGMMMLAELARREGFFDWLAMIAVRQAHGSGHRLFLLIYAVGTLVTILLSNDATAVVLTPAVCAAARAAKAEPLPYLFICAFIANAASFVLPISNPANLVVFGPQMPSLAAWLLRFLLPSIASILITFLMLRVALRASIPGMIRTDLPQVSLSRGGRLAALGISVTALGLLAASALDRPLGLPTFLAGLATAALILIGNRESPWPLMKGVSWGVLPLVAGLFVLVEALERTGAVRALADLVATHAAHSPLGAAVGVGATIAIACNLANNLPVGLIAGSATSLVVLPSGVANAALIGVDIGPNLSITGSLATLLWLAALRREGQSVGALQFLELGAIVMPPALLGALALAIWPHV</sequence>